<dbReference type="SUPFAM" id="SSF53649">
    <property type="entry name" value="Alkaline phosphatase-like"/>
    <property type="match status" value="1"/>
</dbReference>
<evidence type="ECO:0000256" key="4">
    <source>
        <dbReference type="ARBA" id="ARBA00022729"/>
    </source>
</evidence>
<dbReference type="Pfam" id="PF00884">
    <property type="entry name" value="Sulfatase"/>
    <property type="match status" value="1"/>
</dbReference>
<protein>
    <recommendedName>
        <fullName evidence="8">Sulfatase N-terminal domain-containing protein</fullName>
    </recommendedName>
</protein>
<dbReference type="PANTHER" id="PTHR42693">
    <property type="entry name" value="ARYLSULFATASE FAMILY MEMBER"/>
    <property type="match status" value="1"/>
</dbReference>
<dbReference type="EMBL" id="JABRWO010000008">
    <property type="protein sequence ID" value="MBA2115994.1"/>
    <property type="molecule type" value="Genomic_DNA"/>
</dbReference>
<evidence type="ECO:0000313" key="10">
    <source>
        <dbReference type="Proteomes" id="UP000551616"/>
    </source>
</evidence>
<dbReference type="Gene3D" id="3.30.1120.10">
    <property type="match status" value="1"/>
</dbReference>
<dbReference type="GO" id="GO:0046872">
    <property type="term" value="F:metal ion binding"/>
    <property type="evidence" value="ECO:0007669"/>
    <property type="project" value="UniProtKB-KW"/>
</dbReference>
<feature type="compositionally biased region" description="Basic and acidic residues" evidence="7">
    <location>
        <begin position="530"/>
        <end position="541"/>
    </location>
</feature>
<comment type="cofactor">
    <cofactor evidence="1">
        <name>Ca(2+)</name>
        <dbReference type="ChEBI" id="CHEBI:29108"/>
    </cofactor>
</comment>
<dbReference type="InterPro" id="IPR000917">
    <property type="entry name" value="Sulfatase_N"/>
</dbReference>
<evidence type="ECO:0000256" key="1">
    <source>
        <dbReference type="ARBA" id="ARBA00001913"/>
    </source>
</evidence>
<keyword evidence="4" id="KW-0732">Signal</keyword>
<dbReference type="InterPro" id="IPR024607">
    <property type="entry name" value="Sulfatase_CS"/>
</dbReference>
<dbReference type="PROSITE" id="PS00523">
    <property type="entry name" value="SULFATASE_1"/>
    <property type="match status" value="1"/>
</dbReference>
<evidence type="ECO:0000256" key="2">
    <source>
        <dbReference type="ARBA" id="ARBA00008779"/>
    </source>
</evidence>
<feature type="region of interest" description="Disordered" evidence="7">
    <location>
        <begin position="509"/>
        <end position="541"/>
    </location>
</feature>
<evidence type="ECO:0000256" key="7">
    <source>
        <dbReference type="SAM" id="MobiDB-lite"/>
    </source>
</evidence>
<dbReference type="Proteomes" id="UP000551616">
    <property type="component" value="Unassembled WGS sequence"/>
</dbReference>
<evidence type="ECO:0000313" key="9">
    <source>
        <dbReference type="EMBL" id="MBA2115994.1"/>
    </source>
</evidence>
<evidence type="ECO:0000256" key="6">
    <source>
        <dbReference type="ARBA" id="ARBA00022837"/>
    </source>
</evidence>
<dbReference type="InterPro" id="IPR017850">
    <property type="entry name" value="Alkaline_phosphatase_core_sf"/>
</dbReference>
<keyword evidence="5" id="KW-0378">Hydrolase</keyword>
<comment type="similarity">
    <text evidence="2">Belongs to the sulfatase family.</text>
</comment>
<keyword evidence="6" id="KW-0106">Calcium</keyword>
<evidence type="ECO:0000256" key="3">
    <source>
        <dbReference type="ARBA" id="ARBA00022723"/>
    </source>
</evidence>
<gene>
    <name evidence="9" type="ORF">HOV93_31810</name>
</gene>
<keyword evidence="3" id="KW-0479">Metal-binding</keyword>
<reference evidence="9 10" key="1">
    <citation type="submission" date="2020-05" db="EMBL/GenBank/DDBJ databases">
        <title>Bremerella alba sp. nov., a novel planctomycete isolated from the surface of the macroalga Fucus spiralis.</title>
        <authorList>
            <person name="Godinho O."/>
            <person name="Botelho R."/>
            <person name="Albuquerque L."/>
            <person name="Wiegand S."/>
            <person name="Da Costa M.S."/>
            <person name="Lobo-Da-Cunha A."/>
            <person name="Jogler C."/>
            <person name="Lage O.M."/>
        </authorList>
    </citation>
    <scope>NUCLEOTIDE SEQUENCE [LARGE SCALE GENOMIC DNA]</scope>
    <source>
        <strain evidence="9 10">FF15</strain>
    </source>
</reference>
<sequence length="541" mass="60589">MSVSLIPISSSRAMVLFMIPRLLFLLFAALSLLLNANTTFADTPGSRPNIVFVLADDMGWNQPGFNQPEETSLTPNMDKLANEGMRLNEFYTHSVCAPTRSAFLTGRYAFRTWSDWRTEDFGKPSYLAKLGLELAHTKSGEPTRRIHALDTNERTVAEALNDAGYFTALLGKWHLGEWLPEHLPMGQGFDYQYGHYAWGIDYYTKTIVHNAPARYAVYDWHRNQQPINEEGYATDLIADETVRLIESRQGNDEPFFMYVAFNAVHGPLNPPPGFQGDPNDPLAIRDAMLKSLDQAVGRIEQAIDKNGFKENTLFIFANDNGPVLEELSTPFRGTKNTTFEGGVRQPCVIRWPGHVAPGTTQDGLVFIADFFPTFITLAGGNHKQERPIDGLDMTETFFSGEKSPRNEIIYDVAGSVRLPTIRRGDFKLMGDMLFNIAEDPSEQTDIAIKHPRLVAELSERLDVVGKERPPLGDKPLLMDPPLPYVYGAEEQADVPQWLIEKVEAVRATQPKDWAPGETPWPKAPQGAEASKMDGLRDEIVK</sequence>
<dbReference type="PANTHER" id="PTHR42693:SF42">
    <property type="entry name" value="ARYLSULFATASE G"/>
    <property type="match status" value="1"/>
</dbReference>
<organism evidence="9 10">
    <name type="scientific">Bremerella alba</name>
    <dbReference type="NCBI Taxonomy" id="980252"/>
    <lineage>
        <taxon>Bacteria</taxon>
        <taxon>Pseudomonadati</taxon>
        <taxon>Planctomycetota</taxon>
        <taxon>Planctomycetia</taxon>
        <taxon>Pirellulales</taxon>
        <taxon>Pirellulaceae</taxon>
        <taxon>Bremerella</taxon>
    </lineage>
</organism>
<evidence type="ECO:0000256" key="5">
    <source>
        <dbReference type="ARBA" id="ARBA00022801"/>
    </source>
</evidence>
<feature type="domain" description="Sulfatase N-terminal" evidence="8">
    <location>
        <begin position="48"/>
        <end position="379"/>
    </location>
</feature>
<dbReference type="AlphaFoldDB" id="A0A7V8V6R3"/>
<keyword evidence="10" id="KW-1185">Reference proteome</keyword>
<dbReference type="Gene3D" id="3.40.720.10">
    <property type="entry name" value="Alkaline Phosphatase, subunit A"/>
    <property type="match status" value="1"/>
</dbReference>
<accession>A0A7V8V6R3</accession>
<comment type="caution">
    <text evidence="9">The sequence shown here is derived from an EMBL/GenBank/DDBJ whole genome shotgun (WGS) entry which is preliminary data.</text>
</comment>
<dbReference type="GO" id="GO:0004065">
    <property type="term" value="F:arylsulfatase activity"/>
    <property type="evidence" value="ECO:0007669"/>
    <property type="project" value="TreeGrafter"/>
</dbReference>
<proteinExistence type="inferred from homology"/>
<dbReference type="InterPro" id="IPR050738">
    <property type="entry name" value="Sulfatase"/>
</dbReference>
<dbReference type="CDD" id="cd16029">
    <property type="entry name" value="4-S"/>
    <property type="match status" value="1"/>
</dbReference>
<evidence type="ECO:0000259" key="8">
    <source>
        <dbReference type="Pfam" id="PF00884"/>
    </source>
</evidence>
<name>A0A7V8V6R3_9BACT</name>